<comment type="subcellular location">
    <subcellularLocation>
        <location evidence="3">Mitochondrion inner membrane</location>
        <topology evidence="3">Peripheral membrane protein</topology>
    </subcellularLocation>
    <subcellularLocation>
        <location evidence="2">Mitochondrion intermembrane space</location>
    </subcellularLocation>
</comment>
<reference evidence="32" key="1">
    <citation type="submission" date="2025-08" db="UniProtKB">
        <authorList>
            <consortium name="RefSeq"/>
        </authorList>
    </citation>
    <scope>IDENTIFICATION</scope>
    <source>
        <tissue evidence="32">Whole body</tissue>
    </source>
</reference>
<evidence type="ECO:0000256" key="17">
    <source>
        <dbReference type="ARBA" id="ARBA00024505"/>
    </source>
</evidence>
<dbReference type="GO" id="GO:0015031">
    <property type="term" value="P:protein transport"/>
    <property type="evidence" value="ECO:0007669"/>
    <property type="project" value="UniProtKB-KW"/>
</dbReference>
<evidence type="ECO:0000256" key="4">
    <source>
        <dbReference type="ARBA" id="ARBA00005175"/>
    </source>
</evidence>
<keyword evidence="11" id="KW-0443">Lipid metabolism</keyword>
<dbReference type="GO" id="GO:0046486">
    <property type="term" value="P:glycerolipid metabolic process"/>
    <property type="evidence" value="ECO:0007669"/>
    <property type="project" value="UniProtKB-UniPathway"/>
</dbReference>
<evidence type="ECO:0000256" key="22">
    <source>
        <dbReference type="ARBA" id="ARBA00026096"/>
    </source>
</evidence>
<evidence type="ECO:0000256" key="15">
    <source>
        <dbReference type="ARBA" id="ARBA00023411"/>
    </source>
</evidence>
<evidence type="ECO:0000256" key="23">
    <source>
        <dbReference type="ARBA" id="ARBA00026098"/>
    </source>
</evidence>
<comment type="similarity">
    <text evidence="21">Belongs to the AGK family.</text>
</comment>
<dbReference type="GO" id="GO:0005743">
    <property type="term" value="C:mitochondrial inner membrane"/>
    <property type="evidence" value="ECO:0007669"/>
    <property type="project" value="UniProtKB-SubCell"/>
</dbReference>
<accession>A0A8B8FXK2</accession>
<dbReference type="RefSeq" id="XP_025415081.1">
    <property type="nucleotide sequence ID" value="XM_025559296.1"/>
</dbReference>
<dbReference type="InterPro" id="IPR017438">
    <property type="entry name" value="ATP-NAD_kinase_N"/>
</dbReference>
<comment type="catalytic activity">
    <reaction evidence="14">
        <text>1,2-di-(9Z-octadecenoyl)-sn-glycerol + ATP = 1,2-di-(9Z-octadecenoyl)-sn-glycero-3-phosphate + ADP + H(+)</text>
        <dbReference type="Rhea" id="RHEA:40327"/>
        <dbReference type="ChEBI" id="CHEBI:15378"/>
        <dbReference type="ChEBI" id="CHEBI:30616"/>
        <dbReference type="ChEBI" id="CHEBI:52333"/>
        <dbReference type="ChEBI" id="CHEBI:74546"/>
        <dbReference type="ChEBI" id="CHEBI:456216"/>
    </reaction>
    <physiologicalReaction direction="left-to-right" evidence="14">
        <dbReference type="Rhea" id="RHEA:40328"/>
    </physiologicalReaction>
</comment>
<comment type="catalytic activity">
    <reaction evidence="17">
        <text>1-(9Z-octadecenoyl)-sn-glycerol + ATP = 1-(9Z-octadecenoyl)-sn-glycero-3-phosphate + ADP + H(+)</text>
        <dbReference type="Rhea" id="RHEA:41079"/>
        <dbReference type="ChEBI" id="CHEBI:15378"/>
        <dbReference type="ChEBI" id="CHEBI:30616"/>
        <dbReference type="ChEBI" id="CHEBI:74544"/>
        <dbReference type="ChEBI" id="CHEBI:75757"/>
        <dbReference type="ChEBI" id="CHEBI:456216"/>
    </reaction>
    <physiologicalReaction direction="left-to-right" evidence="17">
        <dbReference type="Rhea" id="RHEA:41080"/>
    </physiologicalReaction>
</comment>
<comment type="catalytic activity">
    <reaction evidence="28">
        <text>a monoacylglycerol + ATP = a monoacyl-sn-glycero-3-phosphate + ADP + H(+)</text>
        <dbReference type="Rhea" id="RHEA:19293"/>
        <dbReference type="ChEBI" id="CHEBI:15378"/>
        <dbReference type="ChEBI" id="CHEBI:17408"/>
        <dbReference type="ChEBI" id="CHEBI:30616"/>
        <dbReference type="ChEBI" id="CHEBI:77589"/>
        <dbReference type="ChEBI" id="CHEBI:456216"/>
        <dbReference type="EC" id="2.7.1.94"/>
    </reaction>
    <physiologicalReaction direction="left-to-right" evidence="28">
        <dbReference type="Rhea" id="RHEA:19294"/>
    </physiologicalReaction>
</comment>
<evidence type="ECO:0000256" key="29">
    <source>
        <dbReference type="ARBA" id="ARBA00048876"/>
    </source>
</evidence>
<dbReference type="PANTHER" id="PTHR12358:SF31">
    <property type="entry name" value="ACYLGLYCEROL KINASE, MITOCHONDRIAL"/>
    <property type="match status" value="1"/>
</dbReference>
<dbReference type="InterPro" id="IPR050187">
    <property type="entry name" value="Lipid_Phosphate_FormReg"/>
</dbReference>
<comment type="catalytic activity">
    <reaction evidence="16">
        <text>1-(5Z,8Z,11Z,14Z-eicosatetraenoyl)-sn-glycerol + ATP = 1-(5Z,8Z,11Z,14Z-eicosatetraenoyl)-sn-glycero-3-phosphate + ADP + H(+)</text>
        <dbReference type="Rhea" id="RHEA:43328"/>
        <dbReference type="ChEBI" id="CHEBI:15378"/>
        <dbReference type="ChEBI" id="CHEBI:30616"/>
        <dbReference type="ChEBI" id="CHEBI:34071"/>
        <dbReference type="ChEBI" id="CHEBI:74938"/>
        <dbReference type="ChEBI" id="CHEBI:456216"/>
    </reaction>
    <physiologicalReaction direction="left-to-right" evidence="16">
        <dbReference type="Rhea" id="RHEA:43329"/>
    </physiologicalReaction>
</comment>
<dbReference type="EC" id="2.7.1.138" evidence="22"/>
<dbReference type="GO" id="GO:0046512">
    <property type="term" value="P:sphingosine biosynthetic process"/>
    <property type="evidence" value="ECO:0007669"/>
    <property type="project" value="TreeGrafter"/>
</dbReference>
<dbReference type="OrthoDB" id="9979394at2759"/>
<evidence type="ECO:0000256" key="19">
    <source>
        <dbReference type="ARBA" id="ARBA00024556"/>
    </source>
</evidence>
<evidence type="ECO:0000256" key="18">
    <source>
        <dbReference type="ARBA" id="ARBA00024512"/>
    </source>
</evidence>
<dbReference type="GO" id="GO:0047620">
    <property type="term" value="F:acylglycerol kinase activity"/>
    <property type="evidence" value="ECO:0007669"/>
    <property type="project" value="UniProtKB-EC"/>
</dbReference>
<evidence type="ECO:0000313" key="32">
    <source>
        <dbReference type="RefSeq" id="XP_025415081.1"/>
    </source>
</evidence>
<dbReference type="GO" id="GO:0004143">
    <property type="term" value="F:ATP-dependent diacylglycerol kinase activity"/>
    <property type="evidence" value="ECO:0007669"/>
    <property type="project" value="UniProtKB-EC"/>
</dbReference>
<keyword evidence="31" id="KW-1185">Reference proteome</keyword>
<evidence type="ECO:0000256" key="6">
    <source>
        <dbReference type="ARBA" id="ARBA00022679"/>
    </source>
</evidence>
<evidence type="ECO:0000256" key="8">
    <source>
        <dbReference type="ARBA" id="ARBA00022777"/>
    </source>
</evidence>
<evidence type="ECO:0000256" key="2">
    <source>
        <dbReference type="ARBA" id="ARBA00004569"/>
    </source>
</evidence>
<evidence type="ECO:0000313" key="31">
    <source>
        <dbReference type="Proteomes" id="UP000694846"/>
    </source>
</evidence>
<dbReference type="PROSITE" id="PS50146">
    <property type="entry name" value="DAGK"/>
    <property type="match status" value="1"/>
</dbReference>
<evidence type="ECO:0000256" key="21">
    <source>
        <dbReference type="ARBA" id="ARBA00025749"/>
    </source>
</evidence>
<dbReference type="Proteomes" id="UP000694846">
    <property type="component" value="Unplaced"/>
</dbReference>
<evidence type="ECO:0000256" key="13">
    <source>
        <dbReference type="ARBA" id="ARBA00023136"/>
    </source>
</evidence>
<comment type="catalytic activity">
    <reaction evidence="26">
        <text>a 2-acylglycerol + ATP = a 2-acyl-sn-glycerol 3-phosphate + ADP + H(+)</text>
        <dbReference type="Rhea" id="RHEA:39847"/>
        <dbReference type="ChEBI" id="CHEBI:15378"/>
        <dbReference type="ChEBI" id="CHEBI:17389"/>
        <dbReference type="ChEBI" id="CHEBI:30616"/>
        <dbReference type="ChEBI" id="CHEBI:64982"/>
        <dbReference type="ChEBI" id="CHEBI:456216"/>
    </reaction>
    <physiologicalReaction direction="left-to-right" evidence="26">
        <dbReference type="Rhea" id="RHEA:39848"/>
    </physiologicalReaction>
</comment>
<name>A0A8B8FXK2_9HEMI</name>
<sequence>MAKLFAVFKTIRNNWKKSVFFTAVLSYGAHFANDKYETHMFMSKCCRTVSAYGDMSLSVDKKPKKVTVILNPAANKRNAKSDFEKYCAPLLHLAGYSVTVLTTEREGGARTLVENLIGETDALIVAGGDGTLSEVVTGLLRRLKGDTSLTEHLPIGILPLGRTNNVAHRLLQPQDNNRVHFLANATMTIINEVNSAYPVVKIENLQSKNPEKCVYALNNIEWGSMREVKVARDHYWYFGKLRDFAAYVFGNSLLNYTIYAELEYSPPCSGCSNCYIKKSNESSNLFSWLSWAFSFKKNPGGIDYSKIINPDCNSYTNASIKTSNVNINLDTEQTPVLKINLGPENITYSEFIKEGYSKLRDEPSKIQNSIIEAKSITIRPQNEDEDKWLSIDNEDYEVKPMKLSLLPNAVYLFKPDNRTNQNQSQTKEDQGPRLFLDKFNKHVGMKQFV</sequence>
<gene>
    <name evidence="32" type="primary">LOC112686837</name>
</gene>
<evidence type="ECO:0000256" key="20">
    <source>
        <dbReference type="ARBA" id="ARBA00024636"/>
    </source>
</evidence>
<evidence type="ECO:0000256" key="5">
    <source>
        <dbReference type="ARBA" id="ARBA00012133"/>
    </source>
</evidence>
<dbReference type="GO" id="GO:0046513">
    <property type="term" value="P:ceramide biosynthetic process"/>
    <property type="evidence" value="ECO:0007669"/>
    <property type="project" value="TreeGrafter"/>
</dbReference>
<comment type="catalytic activity">
    <reaction evidence="15">
        <text>a 1,2-diacyl-sn-glycerol + ATP = a 1,2-diacyl-sn-glycero-3-phosphate + ADP + H(+)</text>
        <dbReference type="Rhea" id="RHEA:10272"/>
        <dbReference type="ChEBI" id="CHEBI:15378"/>
        <dbReference type="ChEBI" id="CHEBI:17815"/>
        <dbReference type="ChEBI" id="CHEBI:30616"/>
        <dbReference type="ChEBI" id="CHEBI:58608"/>
        <dbReference type="ChEBI" id="CHEBI:456216"/>
        <dbReference type="EC" id="2.7.1.107"/>
    </reaction>
    <physiologicalReaction direction="left-to-right" evidence="15">
        <dbReference type="Rhea" id="RHEA:10273"/>
    </physiologicalReaction>
</comment>
<evidence type="ECO:0000256" key="11">
    <source>
        <dbReference type="ARBA" id="ARBA00023098"/>
    </source>
</evidence>
<dbReference type="UniPathway" id="UPA00230"/>
<comment type="catalytic activity">
    <reaction evidence="19">
        <text>2-(5Z,8Z,11Z,14Z-eicosatetraenoyl)-glycerol + ATP = 2-(5Z,8Z,11Z,14Z-eicosatetraenoyl)-sn-glycero-3-phosphate + ADP + H(+)</text>
        <dbReference type="Rhea" id="RHEA:43316"/>
        <dbReference type="ChEBI" id="CHEBI:15378"/>
        <dbReference type="ChEBI" id="CHEBI:30616"/>
        <dbReference type="ChEBI" id="CHEBI:52392"/>
        <dbReference type="ChEBI" id="CHEBI:78209"/>
        <dbReference type="ChEBI" id="CHEBI:456216"/>
    </reaction>
    <physiologicalReaction direction="left-to-right" evidence="19">
        <dbReference type="Rhea" id="RHEA:43317"/>
    </physiologicalReaction>
</comment>
<dbReference type="InterPro" id="IPR001206">
    <property type="entry name" value="Diacylglycerol_kinase_cat_dom"/>
</dbReference>
<evidence type="ECO:0000256" key="28">
    <source>
        <dbReference type="ARBA" id="ARBA00048663"/>
    </source>
</evidence>
<evidence type="ECO:0000256" key="24">
    <source>
        <dbReference type="ARBA" id="ARBA00026142"/>
    </source>
</evidence>
<dbReference type="Pfam" id="PF19712">
    <property type="entry name" value="AGK_C"/>
    <property type="match status" value="1"/>
</dbReference>
<keyword evidence="8" id="KW-0418">Kinase</keyword>
<comment type="catalytic activity">
    <reaction evidence="18">
        <text>a 1-acyl-sn-glycerol + ATP = a 1-acyl-sn-glycero-3-phosphate + ADP + H(+)</text>
        <dbReference type="Rhea" id="RHEA:33747"/>
        <dbReference type="ChEBI" id="CHEBI:15378"/>
        <dbReference type="ChEBI" id="CHEBI:30616"/>
        <dbReference type="ChEBI" id="CHEBI:57970"/>
        <dbReference type="ChEBI" id="CHEBI:64683"/>
        <dbReference type="ChEBI" id="CHEBI:456216"/>
    </reaction>
    <physiologicalReaction direction="left-to-right" evidence="18">
        <dbReference type="Rhea" id="RHEA:33748"/>
    </physiologicalReaction>
</comment>
<keyword evidence="7" id="KW-0547">Nucleotide-binding</keyword>
<organism evidence="31 32">
    <name type="scientific">Sipha flava</name>
    <name type="common">yellow sugarcane aphid</name>
    <dbReference type="NCBI Taxonomy" id="143950"/>
    <lineage>
        <taxon>Eukaryota</taxon>
        <taxon>Metazoa</taxon>
        <taxon>Ecdysozoa</taxon>
        <taxon>Arthropoda</taxon>
        <taxon>Hexapoda</taxon>
        <taxon>Insecta</taxon>
        <taxon>Pterygota</taxon>
        <taxon>Neoptera</taxon>
        <taxon>Paraneoptera</taxon>
        <taxon>Hemiptera</taxon>
        <taxon>Sternorrhyncha</taxon>
        <taxon>Aphidomorpha</taxon>
        <taxon>Aphidoidea</taxon>
        <taxon>Aphididae</taxon>
        <taxon>Sipha</taxon>
    </lineage>
</organism>
<dbReference type="GeneID" id="112686837"/>
<dbReference type="InterPro" id="IPR016064">
    <property type="entry name" value="NAD/diacylglycerol_kinase_sf"/>
</dbReference>
<comment type="catalytic activity">
    <reaction evidence="20">
        <text>1-hexadecanoyl-sn-glycerol + ATP = 1-hexadecanoyl-sn-glycero-3-phosphate + ADP + H(+)</text>
        <dbReference type="Rhea" id="RHEA:43308"/>
        <dbReference type="ChEBI" id="CHEBI:15378"/>
        <dbReference type="ChEBI" id="CHEBI:30616"/>
        <dbReference type="ChEBI" id="CHEBI:57518"/>
        <dbReference type="ChEBI" id="CHEBI:75542"/>
        <dbReference type="ChEBI" id="CHEBI:456216"/>
    </reaction>
    <physiologicalReaction direction="left-to-right" evidence="20">
        <dbReference type="Rhea" id="RHEA:43309"/>
    </physiologicalReaction>
</comment>
<evidence type="ECO:0000256" key="9">
    <source>
        <dbReference type="ARBA" id="ARBA00022792"/>
    </source>
</evidence>
<evidence type="ECO:0000256" key="27">
    <source>
        <dbReference type="ARBA" id="ARBA00048034"/>
    </source>
</evidence>
<evidence type="ECO:0000256" key="14">
    <source>
        <dbReference type="ARBA" id="ARBA00023371"/>
    </source>
</evidence>
<keyword evidence="12" id="KW-0496">Mitochondrion</keyword>
<dbReference type="GO" id="GO:0005758">
    <property type="term" value="C:mitochondrial intermembrane space"/>
    <property type="evidence" value="ECO:0007669"/>
    <property type="project" value="UniProtKB-SubCell"/>
</dbReference>
<keyword evidence="10" id="KW-0067">ATP-binding</keyword>
<proteinExistence type="inferred from homology"/>
<dbReference type="InterPro" id="IPR045579">
    <property type="entry name" value="AGK_C"/>
</dbReference>
<evidence type="ECO:0000256" key="12">
    <source>
        <dbReference type="ARBA" id="ARBA00023128"/>
    </source>
</evidence>
<comment type="pathway">
    <text evidence="4">Lipid metabolism; glycerolipid metabolism.</text>
</comment>
<evidence type="ECO:0000259" key="30">
    <source>
        <dbReference type="PROSITE" id="PS50146"/>
    </source>
</evidence>
<dbReference type="EC" id="2.7.1.107" evidence="5"/>
<feature type="domain" description="DAGKc" evidence="30">
    <location>
        <begin position="61"/>
        <end position="175"/>
    </location>
</feature>
<comment type="cofactor">
    <cofactor evidence="1">
        <name>Mg(2+)</name>
        <dbReference type="ChEBI" id="CHEBI:18420"/>
    </cofactor>
</comment>
<evidence type="ECO:0000256" key="26">
    <source>
        <dbReference type="ARBA" id="ARBA00044480"/>
    </source>
</evidence>
<evidence type="ECO:0000256" key="10">
    <source>
        <dbReference type="ARBA" id="ARBA00022840"/>
    </source>
</evidence>
<evidence type="ECO:0000256" key="25">
    <source>
        <dbReference type="ARBA" id="ARBA00030553"/>
    </source>
</evidence>
<dbReference type="SUPFAM" id="SSF111331">
    <property type="entry name" value="NAD kinase/diacylglycerol kinase-like"/>
    <property type="match status" value="1"/>
</dbReference>
<dbReference type="GO" id="GO:0001729">
    <property type="term" value="F:ceramide kinase activity"/>
    <property type="evidence" value="ECO:0007669"/>
    <property type="project" value="UniProtKB-EC"/>
</dbReference>
<evidence type="ECO:0000256" key="1">
    <source>
        <dbReference type="ARBA" id="ARBA00001946"/>
    </source>
</evidence>
<evidence type="ECO:0000256" key="7">
    <source>
        <dbReference type="ARBA" id="ARBA00022741"/>
    </source>
</evidence>
<comment type="catalytic activity">
    <reaction evidence="29">
        <text>N-(hexanoyl)sphing-4-enine + ATP = N-hexanoylsphing-4-enine 1-phosphate + ADP + H(+)</text>
        <dbReference type="Rhea" id="RHEA:43312"/>
        <dbReference type="ChEBI" id="CHEBI:15378"/>
        <dbReference type="ChEBI" id="CHEBI:30616"/>
        <dbReference type="ChEBI" id="CHEBI:63867"/>
        <dbReference type="ChEBI" id="CHEBI:82959"/>
        <dbReference type="ChEBI" id="CHEBI:456216"/>
    </reaction>
    <physiologicalReaction direction="left-to-right" evidence="29">
        <dbReference type="Rhea" id="RHEA:43313"/>
    </physiologicalReaction>
</comment>
<protein>
    <recommendedName>
        <fullName evidence="24">Acylglycerol kinase, mitochondrial</fullName>
        <ecNumber evidence="5">2.7.1.107</ecNumber>
        <ecNumber evidence="22">2.7.1.138</ecNumber>
        <ecNumber evidence="23">2.7.1.94</ecNumber>
    </recommendedName>
    <alternativeName>
        <fullName evidence="25">Multiple substrate lipid kinase</fullName>
    </alternativeName>
</protein>
<dbReference type="GO" id="GO:0005524">
    <property type="term" value="F:ATP binding"/>
    <property type="evidence" value="ECO:0007669"/>
    <property type="project" value="UniProtKB-KW"/>
</dbReference>
<dbReference type="AlphaFoldDB" id="A0A8B8FXK2"/>
<comment type="catalytic activity">
    <reaction evidence="27">
        <text>an N-acylsphing-4-enine + ATP = an N-acylsphing-4-enine 1-phosphate + ADP + H(+)</text>
        <dbReference type="Rhea" id="RHEA:17929"/>
        <dbReference type="ChEBI" id="CHEBI:15378"/>
        <dbReference type="ChEBI" id="CHEBI:30616"/>
        <dbReference type="ChEBI" id="CHEBI:52639"/>
        <dbReference type="ChEBI" id="CHEBI:57674"/>
        <dbReference type="ChEBI" id="CHEBI:456216"/>
        <dbReference type="EC" id="2.7.1.138"/>
    </reaction>
    <physiologicalReaction direction="left-to-right" evidence="27">
        <dbReference type="Rhea" id="RHEA:17930"/>
    </physiologicalReaction>
</comment>
<evidence type="ECO:0000256" key="16">
    <source>
        <dbReference type="ARBA" id="ARBA00024483"/>
    </source>
</evidence>
<dbReference type="EC" id="2.7.1.94" evidence="23"/>
<keyword evidence="9" id="KW-0999">Mitochondrion inner membrane</keyword>
<keyword evidence="6" id="KW-0808">Transferase</keyword>
<keyword evidence="13" id="KW-0472">Membrane</keyword>
<dbReference type="Pfam" id="PF00781">
    <property type="entry name" value="DAGK_cat"/>
    <property type="match status" value="1"/>
</dbReference>
<evidence type="ECO:0000256" key="3">
    <source>
        <dbReference type="ARBA" id="ARBA00004637"/>
    </source>
</evidence>
<dbReference type="PANTHER" id="PTHR12358">
    <property type="entry name" value="SPHINGOSINE KINASE"/>
    <property type="match status" value="1"/>
</dbReference>
<dbReference type="Gene3D" id="3.40.50.10330">
    <property type="entry name" value="Probable inorganic polyphosphate/atp-NAD kinase, domain 1"/>
    <property type="match status" value="1"/>
</dbReference>